<organism evidence="2 3">
    <name type="scientific">Parvibium lacunae</name>
    <dbReference type="NCBI Taxonomy" id="1888893"/>
    <lineage>
        <taxon>Bacteria</taxon>
        <taxon>Pseudomonadati</taxon>
        <taxon>Pseudomonadota</taxon>
        <taxon>Betaproteobacteria</taxon>
        <taxon>Burkholderiales</taxon>
        <taxon>Alcaligenaceae</taxon>
        <taxon>Parvibium</taxon>
    </lineage>
</organism>
<comment type="caution">
    <text evidence="2">The sequence shown here is derived from an EMBL/GenBank/DDBJ whole genome shotgun (WGS) entry which is preliminary data.</text>
</comment>
<name>A0A368L7K3_9BURK</name>
<protein>
    <submittedName>
        <fullName evidence="2">Folate-binding protein</fullName>
    </submittedName>
</protein>
<dbReference type="PANTHER" id="PTHR22602:SF0">
    <property type="entry name" value="TRANSFERASE CAF17, MITOCHONDRIAL-RELATED"/>
    <property type="match status" value="1"/>
</dbReference>
<dbReference type="EMBL" id="QPGB01000001">
    <property type="protein sequence ID" value="RCS59633.1"/>
    <property type="molecule type" value="Genomic_DNA"/>
</dbReference>
<keyword evidence="1" id="KW-0732">Signal</keyword>
<dbReference type="Gene3D" id="2.40.30.160">
    <property type="match status" value="1"/>
</dbReference>
<feature type="signal peptide" evidence="1">
    <location>
        <begin position="1"/>
        <end position="22"/>
    </location>
</feature>
<dbReference type="AlphaFoldDB" id="A0A368L7K3"/>
<sequence length="405" mass="43153">MIFYRMPIMMPTASSSPSAALANLSSPTAFTLPAELQAWGSCALQNDDWDFWPHASTPAAPSVGGAGWTSLPHLSHLTVTGADAVSFLQGQLTNDVALLPLNQAQWTGYCSPKGRLLATMLLWKTAGATDAESTVHLLADTGLVSNLIKRLRMYVLRAKATVSQTDDLILASWGNLAAITQHNSQPYQVSHPETGLQCLAMPLSGQLASSSLWVASQTALPALVSALQDTPCQASAVWRLALIGAGIAHIQAATQEAFVPQIVNYELIGGVNFKKGCYPGQEVVARSQYLGKLKRRMYRYATPPTRLSSTERAAISAGIDVWHTGETAQPVGRVVNVAATQRALAAPAAEPDSVAYELLLEIPTELHHQGGIELRLTAPVADAPTRRVALLPLELPYTVPNPTAA</sequence>
<dbReference type="GO" id="GO:0016226">
    <property type="term" value="P:iron-sulfur cluster assembly"/>
    <property type="evidence" value="ECO:0007669"/>
    <property type="project" value="TreeGrafter"/>
</dbReference>
<gene>
    <name evidence="2" type="ORF">DU000_02685</name>
</gene>
<proteinExistence type="predicted"/>
<dbReference type="Gene3D" id="3.30.70.1630">
    <property type="match status" value="1"/>
</dbReference>
<dbReference type="NCBIfam" id="TIGR03317">
    <property type="entry name" value="ygfZ_signature"/>
    <property type="match status" value="1"/>
</dbReference>
<dbReference type="SUPFAM" id="SSF103025">
    <property type="entry name" value="Folate-binding domain"/>
    <property type="match status" value="1"/>
</dbReference>
<accession>A0A368L7K3</accession>
<dbReference type="Gene3D" id="3.30.70.1400">
    <property type="entry name" value="Aminomethyltransferase beta-barrel domains"/>
    <property type="match status" value="1"/>
</dbReference>
<keyword evidence="3" id="KW-1185">Reference proteome</keyword>
<evidence type="ECO:0000256" key="1">
    <source>
        <dbReference type="SAM" id="SignalP"/>
    </source>
</evidence>
<evidence type="ECO:0000313" key="3">
    <source>
        <dbReference type="Proteomes" id="UP000252357"/>
    </source>
</evidence>
<evidence type="ECO:0000313" key="2">
    <source>
        <dbReference type="EMBL" id="RCS59633.1"/>
    </source>
</evidence>
<feature type="chain" id="PRO_5016934514" evidence="1">
    <location>
        <begin position="23"/>
        <end position="405"/>
    </location>
</feature>
<dbReference type="Proteomes" id="UP000252357">
    <property type="component" value="Unassembled WGS sequence"/>
</dbReference>
<reference evidence="2 3" key="1">
    <citation type="journal article" date="2018" name="Int. J. Syst. Evol. Microbiol.">
        <title>Parvibium lacunae gen. nov., sp. nov., a new member of the family Alcaligenaceae isolated from a freshwater pond.</title>
        <authorList>
            <person name="Chen W.M."/>
            <person name="Xie P.B."/>
            <person name="Hsu M.Y."/>
            <person name="Sheu S.Y."/>
        </authorList>
    </citation>
    <scope>NUCLEOTIDE SEQUENCE [LARGE SCALE GENOMIC DNA]</scope>
    <source>
        <strain evidence="2 3">KMB9</strain>
    </source>
</reference>
<dbReference type="InterPro" id="IPR045179">
    <property type="entry name" value="YgfZ/GcvT"/>
</dbReference>
<dbReference type="PANTHER" id="PTHR22602">
    <property type="entry name" value="TRANSFERASE CAF17, MITOCHONDRIAL-RELATED"/>
    <property type="match status" value="1"/>
</dbReference>
<dbReference type="InterPro" id="IPR017703">
    <property type="entry name" value="YgfZ/GCV_T_CS"/>
</dbReference>